<sequence>MTNEKRIELPDEIFKKAYALKSDGSVWHTSILDEKEVKHHLKRGLLFKTDDSAMKYDRNRQFLVEMQNWAAEYNQGWRPNWHDMKEDKYCVELTTHTGHFYIVRRNAINHIGLLPCFKTHQIAAEFIAKFGMDIQRDLLD</sequence>
<dbReference type="EMBL" id="BK032542">
    <property type="protein sequence ID" value="DAF46683.1"/>
    <property type="molecule type" value="Genomic_DNA"/>
</dbReference>
<accession>A0A8S5S796</accession>
<organism evidence="1">
    <name type="scientific">Siphoviridae sp. ctAFE3</name>
    <dbReference type="NCBI Taxonomy" id="2827796"/>
    <lineage>
        <taxon>Viruses</taxon>
        <taxon>Duplodnaviria</taxon>
        <taxon>Heunggongvirae</taxon>
        <taxon>Uroviricota</taxon>
        <taxon>Caudoviricetes</taxon>
    </lineage>
</organism>
<evidence type="ECO:0000313" key="1">
    <source>
        <dbReference type="EMBL" id="DAF46683.1"/>
    </source>
</evidence>
<proteinExistence type="predicted"/>
<name>A0A8S5S796_9CAUD</name>
<reference evidence="1" key="1">
    <citation type="journal article" date="2021" name="Proc. Natl. Acad. Sci. U.S.A.">
        <title>A Catalog of Tens of Thousands of Viruses from Human Metagenomes Reveals Hidden Associations with Chronic Diseases.</title>
        <authorList>
            <person name="Tisza M.J."/>
            <person name="Buck C.B."/>
        </authorList>
    </citation>
    <scope>NUCLEOTIDE SEQUENCE</scope>
    <source>
        <strain evidence="1">CtAFE3</strain>
    </source>
</reference>
<protein>
    <submittedName>
        <fullName evidence="1">Uncharacterized protein</fullName>
    </submittedName>
</protein>